<sequence length="321" mass="35149">MTTPQDLVTVVIPTRNRPDLVLRAVGSALDQTHTAVEVIVVIDGPDPATVDRLSTLSDPRLTVLALESNIGAAKARNLAVQRGRGRWVAFLDDDDHWLPEKLERQLAAVPKGALYPIVSTRCRVVTARGEFVWPRRLAKPGESIAEYLFVRRGLFKGETFAPTSTLLVPRELLLRVPFPKSAFDDWEWLIAVGGVPGTVLVTAPGVLTVHYAETNQVTLSTCHDIDRALDWAEQVRPMLTPRAFAGLLLQTLGGEAAARNAEARRRILRIVLRDGRPSAMALATFLAHSLMPVTLRRRVRQAVFGARSAARGRPSTTADAA</sequence>
<dbReference type="PANTHER" id="PTHR43685:SF2">
    <property type="entry name" value="GLYCOSYLTRANSFERASE 2-LIKE DOMAIN-CONTAINING PROTEIN"/>
    <property type="match status" value="1"/>
</dbReference>
<dbReference type="CDD" id="cd00761">
    <property type="entry name" value="Glyco_tranf_GTA_type"/>
    <property type="match status" value="1"/>
</dbReference>
<keyword evidence="3" id="KW-1185">Reference proteome</keyword>
<dbReference type="InterPro" id="IPR001173">
    <property type="entry name" value="Glyco_trans_2-like"/>
</dbReference>
<dbReference type="RefSeq" id="WP_180284193.1">
    <property type="nucleotide sequence ID" value="NZ_JABFDB010000018.1"/>
</dbReference>
<dbReference type="SUPFAM" id="SSF53448">
    <property type="entry name" value="Nucleotide-diphospho-sugar transferases"/>
    <property type="match status" value="1"/>
</dbReference>
<dbReference type="InterPro" id="IPR029044">
    <property type="entry name" value="Nucleotide-diphossugar_trans"/>
</dbReference>
<accession>A0ABX2TH39</accession>
<dbReference type="InterPro" id="IPR050834">
    <property type="entry name" value="Glycosyltransf_2"/>
</dbReference>
<comment type="caution">
    <text evidence="2">The sequence shown here is derived from an EMBL/GenBank/DDBJ whole genome shotgun (WGS) entry which is preliminary data.</text>
</comment>
<protein>
    <submittedName>
        <fullName evidence="2">Glycosyltransferase family 2 protein</fullName>
    </submittedName>
</protein>
<name>A0ABX2TH39_9PROT</name>
<reference evidence="2 3" key="1">
    <citation type="submission" date="2020-05" db="EMBL/GenBank/DDBJ databases">
        <title>Azospirillum oleiclasticum sp. nov, a nitrogen-fixing and heavy crude oil-emulsifying bacterium isolated from the crude oil of Yumen Oilfield.</title>
        <authorList>
            <person name="Wu D."/>
            <person name="Cai M."/>
            <person name="Zhang X."/>
        </authorList>
    </citation>
    <scope>NUCLEOTIDE SEQUENCE [LARGE SCALE GENOMIC DNA]</scope>
    <source>
        <strain evidence="2 3">ROY-1-1-2</strain>
    </source>
</reference>
<dbReference type="Proteomes" id="UP000584642">
    <property type="component" value="Unassembled WGS sequence"/>
</dbReference>
<dbReference type="EMBL" id="JABFDB010000018">
    <property type="protein sequence ID" value="NYZ22413.1"/>
    <property type="molecule type" value="Genomic_DNA"/>
</dbReference>
<dbReference type="PANTHER" id="PTHR43685">
    <property type="entry name" value="GLYCOSYLTRANSFERASE"/>
    <property type="match status" value="1"/>
</dbReference>
<proteinExistence type="predicted"/>
<organism evidence="2 3">
    <name type="scientific">Azospirillum oleiclasticum</name>
    <dbReference type="NCBI Taxonomy" id="2735135"/>
    <lineage>
        <taxon>Bacteria</taxon>
        <taxon>Pseudomonadati</taxon>
        <taxon>Pseudomonadota</taxon>
        <taxon>Alphaproteobacteria</taxon>
        <taxon>Rhodospirillales</taxon>
        <taxon>Azospirillaceae</taxon>
        <taxon>Azospirillum</taxon>
    </lineage>
</organism>
<dbReference type="Pfam" id="PF00535">
    <property type="entry name" value="Glycos_transf_2"/>
    <property type="match status" value="1"/>
</dbReference>
<gene>
    <name evidence="2" type="ORF">HND93_22115</name>
</gene>
<evidence type="ECO:0000313" key="3">
    <source>
        <dbReference type="Proteomes" id="UP000584642"/>
    </source>
</evidence>
<feature type="domain" description="Glycosyltransferase 2-like" evidence="1">
    <location>
        <begin position="9"/>
        <end position="134"/>
    </location>
</feature>
<evidence type="ECO:0000313" key="2">
    <source>
        <dbReference type="EMBL" id="NYZ22413.1"/>
    </source>
</evidence>
<evidence type="ECO:0000259" key="1">
    <source>
        <dbReference type="Pfam" id="PF00535"/>
    </source>
</evidence>
<dbReference type="Gene3D" id="3.90.550.10">
    <property type="entry name" value="Spore Coat Polysaccharide Biosynthesis Protein SpsA, Chain A"/>
    <property type="match status" value="1"/>
</dbReference>